<dbReference type="GO" id="GO:0005769">
    <property type="term" value="C:early endosome"/>
    <property type="evidence" value="ECO:0007669"/>
    <property type="project" value="TreeGrafter"/>
</dbReference>
<organism evidence="2 3">
    <name type="scientific">Polyplax serrata</name>
    <name type="common">Common mouse louse</name>
    <dbReference type="NCBI Taxonomy" id="468196"/>
    <lineage>
        <taxon>Eukaryota</taxon>
        <taxon>Metazoa</taxon>
        <taxon>Ecdysozoa</taxon>
        <taxon>Arthropoda</taxon>
        <taxon>Hexapoda</taxon>
        <taxon>Insecta</taxon>
        <taxon>Pterygota</taxon>
        <taxon>Neoptera</taxon>
        <taxon>Paraneoptera</taxon>
        <taxon>Psocodea</taxon>
        <taxon>Troctomorpha</taxon>
        <taxon>Phthiraptera</taxon>
        <taxon>Anoplura</taxon>
        <taxon>Polyplacidae</taxon>
        <taxon>Polyplax</taxon>
    </lineage>
</organism>
<dbReference type="CDD" id="cd13288">
    <property type="entry name" value="PH_Ses"/>
    <property type="match status" value="1"/>
</dbReference>
<dbReference type="Pfam" id="PF00169">
    <property type="entry name" value="PH"/>
    <property type="match status" value="1"/>
</dbReference>
<dbReference type="GO" id="GO:0001881">
    <property type="term" value="P:receptor recycling"/>
    <property type="evidence" value="ECO:0007669"/>
    <property type="project" value="TreeGrafter"/>
</dbReference>
<dbReference type="PANTHER" id="PTHR22902">
    <property type="entry name" value="SESQUIPEDALIAN"/>
    <property type="match status" value="1"/>
</dbReference>
<evidence type="ECO:0000313" key="2">
    <source>
        <dbReference type="EMBL" id="KAK6625259.1"/>
    </source>
</evidence>
<gene>
    <name evidence="2" type="ORF">RUM43_005553</name>
</gene>
<dbReference type="PROSITE" id="PS50003">
    <property type="entry name" value="PH_DOMAIN"/>
    <property type="match status" value="1"/>
</dbReference>
<dbReference type="PANTHER" id="PTHR22902:SF53">
    <property type="entry name" value="INOSITOL PHOSPHATASE INTERACTING PROTEIN, ISOFORM A"/>
    <property type="match status" value="1"/>
</dbReference>
<dbReference type="GO" id="GO:0007032">
    <property type="term" value="P:endosome organization"/>
    <property type="evidence" value="ECO:0007669"/>
    <property type="project" value="TreeGrafter"/>
</dbReference>
<dbReference type="InterPro" id="IPR045188">
    <property type="entry name" value="Boi1/Boi2-like"/>
</dbReference>
<dbReference type="GO" id="GO:0055037">
    <property type="term" value="C:recycling endosome"/>
    <property type="evidence" value="ECO:0007669"/>
    <property type="project" value="TreeGrafter"/>
</dbReference>
<dbReference type="AlphaFoldDB" id="A0AAN8PDP8"/>
<dbReference type="Proteomes" id="UP001372834">
    <property type="component" value="Unassembled WGS sequence"/>
</dbReference>
<protein>
    <recommendedName>
        <fullName evidence="1">PH domain-containing protein</fullName>
    </recommendedName>
</protein>
<dbReference type="Gene3D" id="2.30.29.30">
    <property type="entry name" value="Pleckstrin-homology domain (PH domain)/Phosphotyrosine-binding domain (PTB)"/>
    <property type="match status" value="1"/>
</dbReference>
<dbReference type="GO" id="GO:0005802">
    <property type="term" value="C:trans-Golgi network"/>
    <property type="evidence" value="ECO:0007669"/>
    <property type="project" value="TreeGrafter"/>
</dbReference>
<evidence type="ECO:0000259" key="1">
    <source>
        <dbReference type="PROSITE" id="PS50003"/>
    </source>
</evidence>
<dbReference type="InterPro" id="IPR001849">
    <property type="entry name" value="PH_domain"/>
</dbReference>
<proteinExistence type="predicted"/>
<dbReference type="SMART" id="SM00233">
    <property type="entry name" value="PH"/>
    <property type="match status" value="1"/>
</dbReference>
<feature type="domain" description="PH" evidence="1">
    <location>
        <begin position="17"/>
        <end position="113"/>
    </location>
</feature>
<dbReference type="InterPro" id="IPR011993">
    <property type="entry name" value="PH-like_dom_sf"/>
</dbReference>
<dbReference type="EMBL" id="JAWJWE010000037">
    <property type="protein sequence ID" value="KAK6625259.1"/>
    <property type="molecule type" value="Genomic_DNA"/>
</dbReference>
<comment type="caution">
    <text evidence="2">The sequence shown here is derived from an EMBL/GenBank/DDBJ whole genome shotgun (WGS) entry which is preliminary data.</text>
</comment>
<dbReference type="GO" id="GO:0005829">
    <property type="term" value="C:cytosol"/>
    <property type="evidence" value="ECO:0007669"/>
    <property type="project" value="GOC"/>
</dbReference>
<reference evidence="2 3" key="1">
    <citation type="submission" date="2023-10" db="EMBL/GenBank/DDBJ databases">
        <title>Genomes of two closely related lineages of the louse Polyplax serrata with different host specificities.</title>
        <authorList>
            <person name="Martinu J."/>
            <person name="Tarabai H."/>
            <person name="Stefka J."/>
            <person name="Hypsa V."/>
        </authorList>
    </citation>
    <scope>NUCLEOTIDE SEQUENCE [LARGE SCALE GENOMIC DNA]</scope>
    <source>
        <strain evidence="2">HR10_N</strain>
    </source>
</reference>
<dbReference type="FunFam" id="2.30.29.30:FF:000378">
    <property type="entry name" value="Uncharacterized protein, isoform A"/>
    <property type="match status" value="1"/>
</dbReference>
<dbReference type="GO" id="GO:0042147">
    <property type="term" value="P:retrograde transport, endosome to Golgi"/>
    <property type="evidence" value="ECO:0007669"/>
    <property type="project" value="TreeGrafter"/>
</dbReference>
<accession>A0AAN8PDP8</accession>
<name>A0AAN8PDP8_POLSC</name>
<sequence>MKINDKNLAAFATSSTPVDREGWLQKRGEINKGFQKRWFVLKGNLLFYFEKPADKEPLGVIVLEGCTMELAEDEEHYIFKIVFHGAGNRSYILGAYSQESMEQWMKALTFASYDYMKLMVSDLQRQLDEMEEMPSTLDNASIQRIGVIGEGKSPNPPPRQRHNPFNKALPPYEGGFYYHHQRSQSVKCTSDTAASMHSIRHEITQKNRLTFREIHNTYGRRILADFNEWKHYKRQNLTNGEDKLQGAKDLLITL</sequence>
<dbReference type="SUPFAM" id="SSF50729">
    <property type="entry name" value="PH domain-like"/>
    <property type="match status" value="1"/>
</dbReference>
<evidence type="ECO:0000313" key="3">
    <source>
        <dbReference type="Proteomes" id="UP001372834"/>
    </source>
</evidence>